<dbReference type="RefSeq" id="WP_369600806.1">
    <property type="nucleotide sequence ID" value="NZ_CP154858.1"/>
</dbReference>
<feature type="region of interest" description="Disordered" evidence="1">
    <location>
        <begin position="65"/>
        <end position="92"/>
    </location>
</feature>
<feature type="signal peptide" evidence="2">
    <location>
        <begin position="1"/>
        <end position="21"/>
    </location>
</feature>
<organism evidence="3">
    <name type="scientific">Thermohahella caldifontis</name>
    <dbReference type="NCBI Taxonomy" id="3142973"/>
    <lineage>
        <taxon>Bacteria</taxon>
        <taxon>Pseudomonadati</taxon>
        <taxon>Pseudomonadota</taxon>
        <taxon>Gammaproteobacteria</taxon>
        <taxon>Oceanospirillales</taxon>
        <taxon>Hahellaceae</taxon>
        <taxon>Thermohahella</taxon>
    </lineage>
</organism>
<proteinExistence type="predicted"/>
<reference evidence="3" key="1">
    <citation type="submission" date="2024-05" db="EMBL/GenBank/DDBJ databases">
        <title>Genome sequencing of novel strain.</title>
        <authorList>
            <person name="Ganbat D."/>
            <person name="Ganbat S."/>
            <person name="Lee S.-J."/>
        </authorList>
    </citation>
    <scope>NUCLEOTIDE SEQUENCE</scope>
    <source>
        <strain evidence="3">SMD15-11</strain>
    </source>
</reference>
<evidence type="ECO:0000313" key="3">
    <source>
        <dbReference type="EMBL" id="XDT71782.1"/>
    </source>
</evidence>
<dbReference type="AlphaFoldDB" id="A0AB39UU42"/>
<dbReference type="EMBL" id="CP154858">
    <property type="protein sequence ID" value="XDT71782.1"/>
    <property type="molecule type" value="Genomic_DNA"/>
</dbReference>
<evidence type="ECO:0008006" key="4">
    <source>
        <dbReference type="Google" id="ProtNLM"/>
    </source>
</evidence>
<evidence type="ECO:0000256" key="2">
    <source>
        <dbReference type="SAM" id="SignalP"/>
    </source>
</evidence>
<feature type="chain" id="PRO_5044226371" description="DUF2782 domain-containing protein" evidence="2">
    <location>
        <begin position="22"/>
        <end position="127"/>
    </location>
</feature>
<accession>A0AB39UU42</accession>
<feature type="compositionally biased region" description="Basic and acidic residues" evidence="1">
    <location>
        <begin position="75"/>
        <end position="87"/>
    </location>
</feature>
<keyword evidence="2" id="KW-0732">Signal</keyword>
<dbReference type="KEGG" id="tcd:AAIA72_13360"/>
<name>A0AB39UU42_9GAMM</name>
<evidence type="ECO:0000256" key="1">
    <source>
        <dbReference type="SAM" id="MobiDB-lite"/>
    </source>
</evidence>
<protein>
    <recommendedName>
        <fullName evidence="4">DUF2782 domain-containing protein</fullName>
    </recommendedName>
</protein>
<sequence>MANRHLFLLGICLGAAVQAWAGSTDLLEDEATRRFEKSTPETIPFQPLEGEALADAAIDGALDAPAAGESLEVPDALKPDAPSREEVVPDQSVNQDRRFIPVKFDLRPPPMPVEGRTYNQVYRTRQY</sequence>
<gene>
    <name evidence="3" type="ORF">AAIA72_13360</name>
</gene>